<feature type="compositionally biased region" description="Polar residues" evidence="2">
    <location>
        <begin position="263"/>
        <end position="274"/>
    </location>
</feature>
<organism evidence="3 4">
    <name type="scientific">Stentor coeruleus</name>
    <dbReference type="NCBI Taxonomy" id="5963"/>
    <lineage>
        <taxon>Eukaryota</taxon>
        <taxon>Sar</taxon>
        <taxon>Alveolata</taxon>
        <taxon>Ciliophora</taxon>
        <taxon>Postciliodesmatophora</taxon>
        <taxon>Heterotrichea</taxon>
        <taxon>Heterotrichida</taxon>
        <taxon>Stentoridae</taxon>
        <taxon>Stentor</taxon>
    </lineage>
</organism>
<feature type="region of interest" description="Disordered" evidence="2">
    <location>
        <begin position="692"/>
        <end position="743"/>
    </location>
</feature>
<keyword evidence="1" id="KW-0175">Coiled coil</keyword>
<evidence type="ECO:0000256" key="1">
    <source>
        <dbReference type="SAM" id="Coils"/>
    </source>
</evidence>
<feature type="compositionally biased region" description="Polar residues" evidence="2">
    <location>
        <begin position="692"/>
        <end position="719"/>
    </location>
</feature>
<feature type="compositionally biased region" description="Basic and acidic residues" evidence="2">
    <location>
        <begin position="565"/>
        <end position="594"/>
    </location>
</feature>
<protein>
    <submittedName>
        <fullName evidence="3">Uncharacterized protein</fullName>
    </submittedName>
</protein>
<feature type="region of interest" description="Disordered" evidence="2">
    <location>
        <begin position="927"/>
        <end position="953"/>
    </location>
</feature>
<gene>
    <name evidence="3" type="ORF">SteCoe_26208</name>
</gene>
<accession>A0A1R2BDI0</accession>
<feature type="region of interest" description="Disordered" evidence="2">
    <location>
        <begin position="304"/>
        <end position="679"/>
    </location>
</feature>
<feature type="region of interest" description="Disordered" evidence="2">
    <location>
        <begin position="766"/>
        <end position="809"/>
    </location>
</feature>
<feature type="region of interest" description="Disordered" evidence="2">
    <location>
        <begin position="863"/>
        <end position="884"/>
    </location>
</feature>
<feature type="region of interest" description="Disordered" evidence="2">
    <location>
        <begin position="990"/>
        <end position="1013"/>
    </location>
</feature>
<dbReference type="AlphaFoldDB" id="A0A1R2BDI0"/>
<dbReference type="Proteomes" id="UP000187209">
    <property type="component" value="Unassembled WGS sequence"/>
</dbReference>
<feature type="region of interest" description="Disordered" evidence="2">
    <location>
        <begin position="250"/>
        <end position="282"/>
    </location>
</feature>
<feature type="compositionally biased region" description="Polar residues" evidence="2">
    <location>
        <begin position="668"/>
        <end position="678"/>
    </location>
</feature>
<evidence type="ECO:0000256" key="2">
    <source>
        <dbReference type="SAM" id="MobiDB-lite"/>
    </source>
</evidence>
<name>A0A1R2BDI0_9CILI</name>
<feature type="compositionally biased region" description="Polar residues" evidence="2">
    <location>
        <begin position="867"/>
        <end position="883"/>
    </location>
</feature>
<feature type="coiled-coil region" evidence="1">
    <location>
        <begin position="1071"/>
        <end position="1099"/>
    </location>
</feature>
<feature type="compositionally biased region" description="Basic and acidic residues" evidence="2">
    <location>
        <begin position="321"/>
        <end position="379"/>
    </location>
</feature>
<feature type="compositionally biased region" description="Polar residues" evidence="2">
    <location>
        <begin position="934"/>
        <end position="952"/>
    </location>
</feature>
<keyword evidence="4" id="KW-1185">Reference proteome</keyword>
<sequence>MKKQSKACFKLPKILELPGWHEDHHQPGTSLQPLVQAPFTVKTKKEFNLSPRYAKELKLPPIFYSTPRDKTYQKIEEHLLESKIYEIHFPESKSLDKSISAYKSSLSLSALSIVHDSDILKVIKSNDEQQNSSGLPLYKTIQAEILKENSKKSILNQKYQVKEGNKSIYNLRHLQNNDSPCSWQDISGFNPSKSPIDLQDTLKISEDGDYSQVIVSNHNNQMLKSFSSAAGQYIGPGSMNSIGSLNISEDSAESENRYPGSLKQFSNLSSSQNDGFKVDEGDNKGRKDYKDLFYNQSGEFMFGKKDSEDKGKYGKKKEMKKIKDEVKGEDKKKEDVRGREGIRKVDKKREDKKIDGEKNEKGNKGVKNEDKSLKGKVNNESDTQNNKKKGLNIKSIDKTKDANDKKTLKNAVEEKKLLKLNPESKKERKYKEDNKESKLLKEVEDEKKDKNKKISKDVEEKKEKNQDDKSGKIIEKNQDDKSSKSIEKNKKLQEDKEVEKTKINTKYQQEELKNLKNKPTHIEKPKKILHQEQIEKSDSDNLDTAETPQKKIPIKSLKTKSQSLENKKYPKVSEKNQTKDPKESTKNSKSINKEKIKKKSSKSPEKKVPSSGDNQESSENDDIQEIIEEISSEDMDEISEISFELEKSPENSPQLNSSPKTQPPKILNKSQISTSKTPNLMIKTEEALLSSINPENPLSNLNTLPKKQITISKSPLQSTKPKRIKSKKSPKQVSKTKKKKQLKKVQLYNVEGQDVVISIINEDRKSPEFPQTDENSLSLLSPTSETPKASLLSTQGTLESQGQPSINDQNLLDFKRNSSKVLNSSSRRLKRDPIKSFISNFSIALLETINQIAKKRPKKIIKPPIDTSKSLNQSYNHTTSPTFQHKKLEKALNALKIDNDYEDEGQDSVNDLPQDSTQKLHTSYSLLIPKTKPDPQSSPLTQRPTLISSPSKLSDKYKNVSKFYSKKTEYEKTPSLLSKFSTIQKSPTNGILKNVHSDSSDSDDLSSSLNSESESIDYQKSDYLKNSALYEVENFELIKNLANIIYGANIFDKSGNSSKVPSSRSSFLVLSEEVSKVLKDCEEEKREEEEKIEECFEKEVDKNELNIVFDQNKERYLFFKQDSIVFKVPKMEFNTERIIMENGLDFDNKRRIELKNEFLTRRPCLSDLEDSEEYTYIKIIPAEENIADKLKFDKKSIQKALQQKKSHPKQLRYNLIK</sequence>
<proteinExistence type="predicted"/>
<dbReference type="EMBL" id="MPUH01000728">
    <property type="protein sequence ID" value="OMJ74792.1"/>
    <property type="molecule type" value="Genomic_DNA"/>
</dbReference>
<feature type="compositionally biased region" description="Polar residues" evidence="2">
    <location>
        <begin position="650"/>
        <end position="660"/>
    </location>
</feature>
<feature type="compositionally biased region" description="Basic residues" evidence="2">
    <location>
        <begin position="720"/>
        <end position="743"/>
    </location>
</feature>
<feature type="compositionally biased region" description="Acidic residues" evidence="2">
    <location>
        <begin position="616"/>
        <end position="639"/>
    </location>
</feature>
<reference evidence="3 4" key="1">
    <citation type="submission" date="2016-11" db="EMBL/GenBank/DDBJ databases">
        <title>The macronuclear genome of Stentor coeruleus: a giant cell with tiny introns.</title>
        <authorList>
            <person name="Slabodnick M."/>
            <person name="Ruby J.G."/>
            <person name="Reiff S.B."/>
            <person name="Swart E.C."/>
            <person name="Gosai S."/>
            <person name="Prabakaran S."/>
            <person name="Witkowska E."/>
            <person name="Larue G.E."/>
            <person name="Fisher S."/>
            <person name="Freeman R.M."/>
            <person name="Gunawardena J."/>
            <person name="Chu W."/>
            <person name="Stover N.A."/>
            <person name="Gregory B.D."/>
            <person name="Nowacki M."/>
            <person name="Derisi J."/>
            <person name="Roy S.W."/>
            <person name="Marshall W.F."/>
            <person name="Sood P."/>
        </authorList>
    </citation>
    <scope>NUCLEOTIDE SEQUENCE [LARGE SCALE GENOMIC DNA]</scope>
    <source>
        <strain evidence="3">WM001</strain>
    </source>
</reference>
<evidence type="ECO:0000313" key="3">
    <source>
        <dbReference type="EMBL" id="OMJ74792.1"/>
    </source>
</evidence>
<feature type="compositionally biased region" description="Basic and acidic residues" evidence="2">
    <location>
        <begin position="395"/>
        <end position="539"/>
    </location>
</feature>
<evidence type="ECO:0000313" key="4">
    <source>
        <dbReference type="Proteomes" id="UP000187209"/>
    </source>
</evidence>
<comment type="caution">
    <text evidence="3">The sequence shown here is derived from an EMBL/GenBank/DDBJ whole genome shotgun (WGS) entry which is preliminary data.</text>
</comment>
<feature type="compositionally biased region" description="Polar residues" evidence="2">
    <location>
        <begin position="782"/>
        <end position="809"/>
    </location>
</feature>